<dbReference type="Proteomes" id="UP001154282">
    <property type="component" value="Unassembled WGS sequence"/>
</dbReference>
<dbReference type="AlphaFoldDB" id="A0AAV0L427"/>
<proteinExistence type="predicted"/>
<accession>A0AAV0L427</accession>
<evidence type="ECO:0000313" key="1">
    <source>
        <dbReference type="EMBL" id="CAI0428976.1"/>
    </source>
</evidence>
<gene>
    <name evidence="1" type="ORF">LITE_LOCUS21933</name>
</gene>
<evidence type="ECO:0000313" key="2">
    <source>
        <dbReference type="Proteomes" id="UP001154282"/>
    </source>
</evidence>
<comment type="caution">
    <text evidence="1">The sequence shown here is derived from an EMBL/GenBank/DDBJ whole genome shotgun (WGS) entry which is preliminary data.</text>
</comment>
<dbReference type="EMBL" id="CAMGYJ010000006">
    <property type="protein sequence ID" value="CAI0428976.1"/>
    <property type="molecule type" value="Genomic_DNA"/>
</dbReference>
<name>A0AAV0L427_9ROSI</name>
<sequence>MMAHFGLSMQFQENASSLLRV</sequence>
<organism evidence="1 2">
    <name type="scientific">Linum tenue</name>
    <dbReference type="NCBI Taxonomy" id="586396"/>
    <lineage>
        <taxon>Eukaryota</taxon>
        <taxon>Viridiplantae</taxon>
        <taxon>Streptophyta</taxon>
        <taxon>Embryophyta</taxon>
        <taxon>Tracheophyta</taxon>
        <taxon>Spermatophyta</taxon>
        <taxon>Magnoliopsida</taxon>
        <taxon>eudicotyledons</taxon>
        <taxon>Gunneridae</taxon>
        <taxon>Pentapetalae</taxon>
        <taxon>rosids</taxon>
        <taxon>fabids</taxon>
        <taxon>Malpighiales</taxon>
        <taxon>Linaceae</taxon>
        <taxon>Linum</taxon>
    </lineage>
</organism>
<keyword evidence="2" id="KW-1185">Reference proteome</keyword>
<protein>
    <submittedName>
        <fullName evidence="1">Uncharacterized protein</fullName>
    </submittedName>
</protein>
<reference evidence="1" key="1">
    <citation type="submission" date="2022-08" db="EMBL/GenBank/DDBJ databases">
        <authorList>
            <person name="Gutierrez-Valencia J."/>
        </authorList>
    </citation>
    <scope>NUCLEOTIDE SEQUENCE</scope>
</reference>